<protein>
    <submittedName>
        <fullName evidence="1">Putative secreted protein</fullName>
    </submittedName>
</protein>
<reference evidence="1" key="1">
    <citation type="submission" date="2018-01" db="EMBL/GenBank/DDBJ databases">
        <title>An insight into the sialome of Amazonian anophelines.</title>
        <authorList>
            <person name="Ribeiro J.M."/>
            <person name="Scarpassa V."/>
            <person name="Calvo E."/>
        </authorList>
    </citation>
    <scope>NUCLEOTIDE SEQUENCE</scope>
    <source>
        <tissue evidence="1">Salivary glands</tissue>
    </source>
</reference>
<proteinExistence type="predicted"/>
<name>A0A2M4C731_9DIPT</name>
<organism evidence="1">
    <name type="scientific">Anopheles marajoara</name>
    <dbReference type="NCBI Taxonomy" id="58244"/>
    <lineage>
        <taxon>Eukaryota</taxon>
        <taxon>Metazoa</taxon>
        <taxon>Ecdysozoa</taxon>
        <taxon>Arthropoda</taxon>
        <taxon>Hexapoda</taxon>
        <taxon>Insecta</taxon>
        <taxon>Pterygota</taxon>
        <taxon>Neoptera</taxon>
        <taxon>Endopterygota</taxon>
        <taxon>Diptera</taxon>
        <taxon>Nematocera</taxon>
        <taxon>Culicoidea</taxon>
        <taxon>Culicidae</taxon>
        <taxon>Anophelinae</taxon>
        <taxon>Anopheles</taxon>
    </lineage>
</organism>
<dbReference type="EMBL" id="GGFJ01011647">
    <property type="protein sequence ID" value="MBW60788.1"/>
    <property type="molecule type" value="Transcribed_RNA"/>
</dbReference>
<dbReference type="AlphaFoldDB" id="A0A2M4C731"/>
<accession>A0A2M4C731</accession>
<sequence length="161" mass="17677">MRSKIAAAAAAAASAIYGILSGRRDRQSGSREPNVAAGLEMSFLNEISSNVRYMGLLLCPTADCIHRKPHRNSGNAIKHHLLDDDDGFCLVCLWPNWVPVLSNLIITYTPISMVAWSRNGKYQQRVQSPRVRAHGIRTTCHSGSALDDCINQRRGFGACVI</sequence>
<evidence type="ECO:0000313" key="1">
    <source>
        <dbReference type="EMBL" id="MBW60788.1"/>
    </source>
</evidence>